<sequence length="166" mass="18565">MEYRSNSMSRLAAKAGRLPAGLRSFVLTRAFGRIVPFLGTAGLCFEEVTQQRLIVSIRNRRKVQNHIKGVHAAAMALLAETATGFVVGMNVPDDKLMLLKSMHVNYTRRSQGDMRAVATLDEAQIQRMYVEEKGDVTVNVTVTDESGEAPVQCEMVWTWIPKKRPQ</sequence>
<dbReference type="EMBL" id="BMYX01000017">
    <property type="protein sequence ID" value="GGY22484.1"/>
    <property type="molecule type" value="Genomic_DNA"/>
</dbReference>
<dbReference type="RefSeq" id="WP_189535356.1">
    <property type="nucleotide sequence ID" value="NZ_BMYX01000017.1"/>
</dbReference>
<reference evidence="1" key="2">
    <citation type="submission" date="2020-09" db="EMBL/GenBank/DDBJ databases">
        <authorList>
            <person name="Sun Q."/>
            <person name="Kim S."/>
        </authorList>
    </citation>
    <scope>NUCLEOTIDE SEQUENCE</scope>
    <source>
        <strain evidence="1">KCTC 32182</strain>
    </source>
</reference>
<accession>A0A918P4Q9</accession>
<dbReference type="SUPFAM" id="SSF54637">
    <property type="entry name" value="Thioesterase/thiol ester dehydrase-isomerase"/>
    <property type="match status" value="1"/>
</dbReference>
<evidence type="ECO:0008006" key="3">
    <source>
        <dbReference type="Google" id="ProtNLM"/>
    </source>
</evidence>
<dbReference type="InterPro" id="IPR029069">
    <property type="entry name" value="HotDog_dom_sf"/>
</dbReference>
<dbReference type="Pfam" id="PF14539">
    <property type="entry name" value="DUF4442"/>
    <property type="match status" value="1"/>
</dbReference>
<organism evidence="1 2">
    <name type="scientific">Paludibacterium paludis</name>
    <dbReference type="NCBI Taxonomy" id="1225769"/>
    <lineage>
        <taxon>Bacteria</taxon>
        <taxon>Pseudomonadati</taxon>
        <taxon>Pseudomonadota</taxon>
        <taxon>Betaproteobacteria</taxon>
        <taxon>Neisseriales</taxon>
        <taxon>Chromobacteriaceae</taxon>
        <taxon>Paludibacterium</taxon>
    </lineage>
</organism>
<reference evidence="1" key="1">
    <citation type="journal article" date="2014" name="Int. J. Syst. Evol. Microbiol.">
        <title>Complete genome sequence of Corynebacterium casei LMG S-19264T (=DSM 44701T), isolated from a smear-ripened cheese.</title>
        <authorList>
            <consortium name="US DOE Joint Genome Institute (JGI-PGF)"/>
            <person name="Walter F."/>
            <person name="Albersmeier A."/>
            <person name="Kalinowski J."/>
            <person name="Ruckert C."/>
        </authorList>
    </citation>
    <scope>NUCLEOTIDE SEQUENCE</scope>
    <source>
        <strain evidence="1">KCTC 32182</strain>
    </source>
</reference>
<gene>
    <name evidence="1" type="ORF">GCM10011289_27860</name>
</gene>
<proteinExistence type="predicted"/>
<dbReference type="AlphaFoldDB" id="A0A918P4Q9"/>
<name>A0A918P4Q9_9NEIS</name>
<dbReference type="Gene3D" id="3.10.129.10">
    <property type="entry name" value="Hotdog Thioesterase"/>
    <property type="match status" value="1"/>
</dbReference>
<comment type="caution">
    <text evidence="1">The sequence shown here is derived from an EMBL/GenBank/DDBJ whole genome shotgun (WGS) entry which is preliminary data.</text>
</comment>
<dbReference type="CDD" id="cd03443">
    <property type="entry name" value="PaaI_thioesterase"/>
    <property type="match status" value="1"/>
</dbReference>
<keyword evidence="2" id="KW-1185">Reference proteome</keyword>
<dbReference type="InterPro" id="IPR027961">
    <property type="entry name" value="DUF4442"/>
</dbReference>
<evidence type="ECO:0000313" key="1">
    <source>
        <dbReference type="EMBL" id="GGY22484.1"/>
    </source>
</evidence>
<evidence type="ECO:0000313" key="2">
    <source>
        <dbReference type="Proteomes" id="UP000645257"/>
    </source>
</evidence>
<dbReference type="Proteomes" id="UP000645257">
    <property type="component" value="Unassembled WGS sequence"/>
</dbReference>
<protein>
    <recommendedName>
        <fullName evidence="3">DUF4442 domain-containing protein</fullName>
    </recommendedName>
</protein>